<dbReference type="RefSeq" id="WP_066690466.1">
    <property type="nucleotide sequence ID" value="NZ_FRBM01000001.1"/>
</dbReference>
<evidence type="ECO:0000313" key="3">
    <source>
        <dbReference type="EMBL" id="SHK83661.1"/>
    </source>
</evidence>
<dbReference type="OrthoDB" id="933310at2"/>
<protein>
    <submittedName>
        <fullName evidence="3">Uncharacterized protein</fullName>
    </submittedName>
</protein>
<accession>A0A1M6VQP8</accession>
<reference evidence="3 5" key="2">
    <citation type="submission" date="2016-11" db="EMBL/GenBank/DDBJ databases">
        <authorList>
            <person name="Jaros S."/>
            <person name="Januszkiewicz K."/>
            <person name="Wedrychowicz H."/>
        </authorList>
    </citation>
    <scope>NUCLEOTIDE SEQUENCE [LARGE SCALE GENOMIC DNA]</scope>
    <source>
        <strain evidence="3 5">DSM 27621</strain>
    </source>
</reference>
<dbReference type="PROSITE" id="PS51257">
    <property type="entry name" value="PROKAR_LIPOPROTEIN"/>
    <property type="match status" value="1"/>
</dbReference>
<reference evidence="2 4" key="1">
    <citation type="submission" date="2016-07" db="EMBL/GenBank/DDBJ databases">
        <authorList>
            <person name="Jeong J.-J."/>
            <person name="Kim D.W."/>
            <person name="Sang M.K."/>
            <person name="Choi I.-G."/>
            <person name="Kim K.D."/>
        </authorList>
    </citation>
    <scope>NUCLEOTIDE SEQUENCE [LARGE SCALE GENOMIC DNA]</scope>
    <source>
        <strain evidence="2 4">C-26</strain>
    </source>
</reference>
<organism evidence="3 5">
    <name type="scientific">Chryseobacterium contaminans</name>
    <dbReference type="NCBI Taxonomy" id="1423959"/>
    <lineage>
        <taxon>Bacteria</taxon>
        <taxon>Pseudomonadati</taxon>
        <taxon>Bacteroidota</taxon>
        <taxon>Flavobacteriia</taxon>
        <taxon>Flavobacteriales</taxon>
        <taxon>Weeksellaceae</taxon>
        <taxon>Chryseobacterium group</taxon>
        <taxon>Chryseobacterium</taxon>
    </lineage>
</organism>
<keyword evidence="4" id="KW-1185">Reference proteome</keyword>
<name>A0A1M6VQP8_9FLAO</name>
<feature type="signal peptide" evidence="1">
    <location>
        <begin position="1"/>
        <end position="21"/>
    </location>
</feature>
<dbReference type="AlphaFoldDB" id="A0A1M6VQP8"/>
<dbReference type="Proteomes" id="UP000184069">
    <property type="component" value="Unassembled WGS sequence"/>
</dbReference>
<evidence type="ECO:0000313" key="2">
    <source>
        <dbReference type="EMBL" id="OCA80596.1"/>
    </source>
</evidence>
<evidence type="ECO:0000313" key="4">
    <source>
        <dbReference type="Proteomes" id="UP000093508"/>
    </source>
</evidence>
<gene>
    <name evidence="2" type="ORF">BBH99_00405</name>
    <name evidence="3" type="ORF">SAMN05444407_101316</name>
</gene>
<keyword evidence="1" id="KW-0732">Signal</keyword>
<dbReference type="EMBL" id="MAYF01000001">
    <property type="protein sequence ID" value="OCA80596.1"/>
    <property type="molecule type" value="Genomic_DNA"/>
</dbReference>
<evidence type="ECO:0000313" key="5">
    <source>
        <dbReference type="Proteomes" id="UP000184069"/>
    </source>
</evidence>
<evidence type="ECO:0000256" key="1">
    <source>
        <dbReference type="SAM" id="SignalP"/>
    </source>
</evidence>
<sequence>MRTKFKIILTTAVFYSCYLSAQIGIETSSPDNSSILTVAPKNNKDNFKGTLLGTMVTSNVNSIINPTKGLVVYDLTKKCLSINLGSSIQSNWQCLKTKK</sequence>
<dbReference type="EMBL" id="FRBM01000001">
    <property type="protein sequence ID" value="SHK83661.1"/>
    <property type="molecule type" value="Genomic_DNA"/>
</dbReference>
<proteinExistence type="predicted"/>
<dbReference type="Proteomes" id="UP000093508">
    <property type="component" value="Unassembled WGS sequence"/>
</dbReference>
<feature type="chain" id="PRO_5009921776" evidence="1">
    <location>
        <begin position="22"/>
        <end position="99"/>
    </location>
</feature>